<protein>
    <submittedName>
        <fullName evidence="2">DUF420 domain-containing protein</fullName>
    </submittedName>
</protein>
<feature type="transmembrane region" description="Helical" evidence="1">
    <location>
        <begin position="88"/>
        <end position="117"/>
    </location>
</feature>
<keyword evidence="3" id="KW-1185">Reference proteome</keyword>
<keyword evidence="1" id="KW-0812">Transmembrane</keyword>
<dbReference type="Proteomes" id="UP000593994">
    <property type="component" value="Chromosome"/>
</dbReference>
<keyword evidence="1" id="KW-0472">Membrane</keyword>
<dbReference type="KEGG" id="sbal:HUE88_01335"/>
<accession>A0A7S7LVN8</accession>
<organism evidence="2 3">
    <name type="scientific">Candidatus Sulfurimonas baltica</name>
    <dbReference type="NCBI Taxonomy" id="2740404"/>
    <lineage>
        <taxon>Bacteria</taxon>
        <taxon>Pseudomonadati</taxon>
        <taxon>Campylobacterota</taxon>
        <taxon>Epsilonproteobacteria</taxon>
        <taxon>Campylobacterales</taxon>
        <taxon>Sulfurimonadaceae</taxon>
        <taxon>Sulfurimonas</taxon>
    </lineage>
</organism>
<dbReference type="RefSeq" id="WP_194370347.1">
    <property type="nucleotide sequence ID" value="NZ_CP054492.1"/>
</dbReference>
<dbReference type="Pfam" id="PF04238">
    <property type="entry name" value="DUF420"/>
    <property type="match status" value="1"/>
</dbReference>
<feature type="transmembrane region" description="Helical" evidence="1">
    <location>
        <begin position="20"/>
        <end position="42"/>
    </location>
</feature>
<feature type="transmembrane region" description="Helical" evidence="1">
    <location>
        <begin position="49"/>
        <end position="68"/>
    </location>
</feature>
<evidence type="ECO:0000256" key="1">
    <source>
        <dbReference type="SAM" id="Phobius"/>
    </source>
</evidence>
<gene>
    <name evidence="2" type="ORF">HUE88_01335</name>
</gene>
<reference evidence="2 3" key="1">
    <citation type="submission" date="2020-05" db="EMBL/GenBank/DDBJ databases">
        <title>Sulfurimonas marisnigri, sp. nov., and Sulfurimonas baltica, sp. nov., manganese oxide reducing chemolithoautotrophs of the class Epsilonproteobacteria isolated from the pelagic redoxclines of the Black and Baltic Seas and emended description of the genus Sulfurimonas.</title>
        <authorList>
            <person name="Henkel J.V."/>
            <person name="Laudan C."/>
            <person name="Werner J."/>
            <person name="Neu T."/>
            <person name="Plewe S."/>
            <person name="Sproer C."/>
            <person name="Bunk B."/>
            <person name="Schulz-Vogt H.N."/>
        </authorList>
    </citation>
    <scope>NUCLEOTIDE SEQUENCE [LARGE SCALE GENOMIC DNA]</scope>
    <source>
        <strain evidence="2 3">GD2</strain>
    </source>
</reference>
<dbReference type="InterPro" id="IPR007352">
    <property type="entry name" value="DUF420"/>
</dbReference>
<name>A0A7S7LVN8_9BACT</name>
<keyword evidence="1" id="KW-1133">Transmembrane helix</keyword>
<sequence length="154" mass="17379">MSNLEYMFHPGFFGTRAPFFMDLVTLIVALLPFLVAGAIALARNKHYKAHSYVQIFIFAFSVIVVSYFEYGVRLSGGFNAFMEESSVAHNYAFIVLVFHIAVAVITLIIWGTTIFMAKKQVQLKKHKKAGLITFVGVIATSLTGIWVYFLMFVY</sequence>
<feature type="transmembrane region" description="Helical" evidence="1">
    <location>
        <begin position="129"/>
        <end position="151"/>
    </location>
</feature>
<evidence type="ECO:0000313" key="2">
    <source>
        <dbReference type="EMBL" id="QOY52367.1"/>
    </source>
</evidence>
<dbReference type="AlphaFoldDB" id="A0A7S7LVN8"/>
<proteinExistence type="predicted"/>
<evidence type="ECO:0000313" key="3">
    <source>
        <dbReference type="Proteomes" id="UP000593994"/>
    </source>
</evidence>
<dbReference type="EMBL" id="CP054492">
    <property type="protein sequence ID" value="QOY52367.1"/>
    <property type="molecule type" value="Genomic_DNA"/>
</dbReference>